<sequence length="980" mass="107954">MALPRANKSTRFPPRQRSSRAVHGAQSTPSTQFHSNSSFSRQSTRNLSVNLNVPPIPHSPLSTSELNSPESVLENEGDDICQVVMAIDMKDRGTVAVKLDIEPTVVILSTRADQDAQIFGTMNPDEATSINDKQFQLPYHLEIRPCQEFGFEAAKSKLMNLNRGQKSAPKFLVPGNAFSHEHVDGEDVGYTDQQGKFLNISGIVDMENCISVGCAGALITYLQRKQSAQYLHGDPTGDQAFQINAIEMRSLDGNMFINRDTLSSLQIIQSESHPNAFNQGPGKTNSGSKESLSIYGLFHRFARTPQGKGMLKKVFLRPTTKPTVIYERHNIISTFLRAENDDAMSKVIKSLSGIKNLRPIMIHLQKGISTGNAKFKGFKSIVWATILEFAFHAIDIHDTLKEVVNVGNLDLCVKAMHKLDLTKLHQVGRLIHETVDLESSVLEHRTIVKPRVNGDLDRLKEAYDGMDSLLSQVAVAIAATLPENISNELNVIYFPQLGFNIAIPLDAHGRAVYAGGDEAWTQVFNTENRAYFKDFRMREMDERLGDMYGIICEKEIEIVYDLAQRILGYEPLLVEASDICGEIDSLLALAQGASLYKLVRPQMTDENIVKIKGGRHLLQEASVPSYVPNDAVLVGGKGNLGTQVSTAEGLLNDFKSAVPSDGPSLVLLTGPNYSGKSIYLKQVALIVYMAHIGSFVPADMAIIGLTDKILTRITTRETVSKTQSTFAIDLQQISFALTHCSRRSLIIIDEFGKGTESSGMTRYSWALFDAKTYYLDGIGLACGLFKHLIHRDEERPRVLAATHFHEIFENGFLCQTPELQFGHMEVQIDPTASEIEDQITYLYNFRSGWSSESFGTSCAAMNGIDPAIVSRANRIGEMLRCGGDIVAACAGVTVAELDVLEDAEIIARRFLQAEFAQSRSLPHRKGQFGQITSLLDEIIGGQSGTTSVSTEEETREILDSRSFSSSVSGKTSEGMSNCIS</sequence>
<protein>
    <submittedName>
        <fullName evidence="1">Uncharacterized protein</fullName>
    </submittedName>
</protein>
<organism evidence="1">
    <name type="scientific">Ophidiomyces ophidiicola</name>
    <dbReference type="NCBI Taxonomy" id="1387563"/>
    <lineage>
        <taxon>Eukaryota</taxon>
        <taxon>Fungi</taxon>
        <taxon>Dikarya</taxon>
        <taxon>Ascomycota</taxon>
        <taxon>Pezizomycotina</taxon>
        <taxon>Eurotiomycetes</taxon>
        <taxon>Eurotiomycetidae</taxon>
        <taxon>Onygenales</taxon>
        <taxon>Onygenaceae</taxon>
        <taxon>Ophidiomyces</taxon>
    </lineage>
</organism>
<proteinExistence type="predicted"/>
<name>A0ACB8UZ50_9EURO</name>
<reference evidence="1" key="1">
    <citation type="journal article" date="2022" name="bioRxiv">
        <title>Population genetic analysis of Ophidiomyces ophidiicola, the causative agent of snake fungal disease, indicates recent introductions to the USA.</title>
        <authorList>
            <person name="Ladner J.T."/>
            <person name="Palmer J.M."/>
            <person name="Ettinger C.L."/>
            <person name="Stajich J.E."/>
            <person name="Farrell T.M."/>
            <person name="Glorioso B.M."/>
            <person name="Lawson B."/>
            <person name="Price S.J."/>
            <person name="Stengle A.G."/>
            <person name="Grear D.A."/>
            <person name="Lorch J.M."/>
        </authorList>
    </citation>
    <scope>NUCLEOTIDE SEQUENCE</scope>
    <source>
        <strain evidence="1">NWHC 24266-5</strain>
    </source>
</reference>
<accession>A0ACB8UZ50</accession>
<comment type="caution">
    <text evidence="1">The sequence shown here is derived from an EMBL/GenBank/DDBJ whole genome shotgun (WGS) entry which is preliminary data.</text>
</comment>
<gene>
    <name evidence="1" type="ORF">LOY88_002487</name>
</gene>
<dbReference type="EMBL" id="JALBCA010000029">
    <property type="protein sequence ID" value="KAI2388718.1"/>
    <property type="molecule type" value="Genomic_DNA"/>
</dbReference>
<evidence type="ECO:0000313" key="1">
    <source>
        <dbReference type="EMBL" id="KAI2388718.1"/>
    </source>
</evidence>